<feature type="chain" id="PRO_5028446228" evidence="2">
    <location>
        <begin position="19"/>
        <end position="371"/>
    </location>
</feature>
<feature type="compositionally biased region" description="Basic and acidic residues" evidence="1">
    <location>
        <begin position="224"/>
        <end position="247"/>
    </location>
</feature>
<feature type="region of interest" description="Disordered" evidence="1">
    <location>
        <begin position="110"/>
        <end position="371"/>
    </location>
</feature>
<name>A0A6P6MUG8_CARAU</name>
<keyword evidence="3" id="KW-1185">Reference proteome</keyword>
<dbReference type="GeneID" id="113070724"/>
<feature type="compositionally biased region" description="Polar residues" evidence="1">
    <location>
        <begin position="336"/>
        <end position="363"/>
    </location>
</feature>
<feature type="compositionally biased region" description="Basic and acidic residues" evidence="1">
    <location>
        <begin position="167"/>
        <end position="187"/>
    </location>
</feature>
<feature type="compositionally biased region" description="Acidic residues" evidence="1">
    <location>
        <begin position="300"/>
        <end position="311"/>
    </location>
</feature>
<protein>
    <submittedName>
        <fullName evidence="4">Sodium/potassium/calcium exchanger 1-like</fullName>
    </submittedName>
</protein>
<dbReference type="RefSeq" id="XP_026100202.1">
    <property type="nucleotide sequence ID" value="XM_026244417.1"/>
</dbReference>
<feature type="compositionally biased region" description="Basic and acidic residues" evidence="1">
    <location>
        <begin position="196"/>
        <end position="217"/>
    </location>
</feature>
<feature type="compositionally biased region" description="Basic and acidic residues" evidence="1">
    <location>
        <begin position="146"/>
        <end position="156"/>
    </location>
</feature>
<feature type="compositionally biased region" description="Polar residues" evidence="1">
    <location>
        <begin position="111"/>
        <end position="130"/>
    </location>
</feature>
<evidence type="ECO:0000313" key="4">
    <source>
        <dbReference type="RefSeq" id="XP_026100202.1"/>
    </source>
</evidence>
<sequence length="371" mass="40838">MCSHNGLLMMLLFHLCQAQDDALPSPDPEPAPPNLGEMIDAVKAAFEQAVQISTTGTVREALEQVVGELVPQKTQAEHSPAVGTEADYTTEEAAKEEAVVLTAGEPHVLMSESSEQTSQQPAQEGLTQDTEPADEIQGLAKSSTSKPEEKSEEKPVELVLETVESILQDHDIVEVGKPMAEESHSEKSTVQLYTDTQKENESERGALEMNKGSKEAEDRDLEDPEKGFIEKEPQLSETEEKTAKGELENVEVPIEVKVQGPEEEDSVKRQDTEWATESEHSQEEWQAVTAQMGTDGGVADMDEVEQEEEEQEVAKSQEGVTEVKARREEEYSRSEAQLQKVSTQEEVPPSANTVPEKTQQEPGNESIIKCI</sequence>
<feature type="signal peptide" evidence="2">
    <location>
        <begin position="1"/>
        <end position="18"/>
    </location>
</feature>
<dbReference type="AlphaFoldDB" id="A0A6P6MUG8"/>
<dbReference type="Proteomes" id="UP000515129">
    <property type="component" value="Chromosome 1"/>
</dbReference>
<feature type="compositionally biased region" description="Basic and acidic residues" evidence="1">
    <location>
        <begin position="321"/>
        <end position="333"/>
    </location>
</feature>
<proteinExistence type="predicted"/>
<dbReference type="OrthoDB" id="8888387at2759"/>
<evidence type="ECO:0000313" key="3">
    <source>
        <dbReference type="Proteomes" id="UP000515129"/>
    </source>
</evidence>
<evidence type="ECO:0000256" key="2">
    <source>
        <dbReference type="SAM" id="SignalP"/>
    </source>
</evidence>
<keyword evidence="2" id="KW-0732">Signal</keyword>
<evidence type="ECO:0000256" key="1">
    <source>
        <dbReference type="SAM" id="MobiDB-lite"/>
    </source>
</evidence>
<dbReference type="KEGG" id="caua:113070724"/>
<gene>
    <name evidence="4" type="primary">LOC113070724</name>
</gene>
<feature type="compositionally biased region" description="Basic and acidic residues" evidence="1">
    <location>
        <begin position="266"/>
        <end position="283"/>
    </location>
</feature>
<accession>A0A6P6MUG8</accession>
<reference evidence="4" key="1">
    <citation type="submission" date="2025-08" db="UniProtKB">
        <authorList>
            <consortium name="RefSeq"/>
        </authorList>
    </citation>
    <scope>IDENTIFICATION</scope>
    <source>
        <strain evidence="4">Wakin</strain>
        <tissue evidence="4">Muscle</tissue>
    </source>
</reference>
<feature type="region of interest" description="Disordered" evidence="1">
    <location>
        <begin position="72"/>
        <end position="92"/>
    </location>
</feature>
<organism evidence="3 4">
    <name type="scientific">Carassius auratus</name>
    <name type="common">Goldfish</name>
    <dbReference type="NCBI Taxonomy" id="7957"/>
    <lineage>
        <taxon>Eukaryota</taxon>
        <taxon>Metazoa</taxon>
        <taxon>Chordata</taxon>
        <taxon>Craniata</taxon>
        <taxon>Vertebrata</taxon>
        <taxon>Euteleostomi</taxon>
        <taxon>Actinopterygii</taxon>
        <taxon>Neopterygii</taxon>
        <taxon>Teleostei</taxon>
        <taxon>Ostariophysi</taxon>
        <taxon>Cypriniformes</taxon>
        <taxon>Cyprinidae</taxon>
        <taxon>Cyprininae</taxon>
        <taxon>Carassius</taxon>
    </lineage>
</organism>